<dbReference type="GO" id="GO:0016020">
    <property type="term" value="C:membrane"/>
    <property type="evidence" value="ECO:0007669"/>
    <property type="project" value="UniProtKB-SubCell"/>
</dbReference>
<name>A0A067MJL1_BOTB1</name>
<dbReference type="Pfam" id="PF03372">
    <property type="entry name" value="Exo_endo_phos"/>
    <property type="match status" value="1"/>
</dbReference>
<dbReference type="OrthoDB" id="387657at2759"/>
<comment type="subcellular location">
    <subcellularLocation>
        <location evidence="1">Membrane</location>
        <topology evidence="1">Multi-pass membrane protein</topology>
    </subcellularLocation>
</comment>
<dbReference type="InParanoid" id="A0A067MJL1"/>
<evidence type="ECO:0000256" key="2">
    <source>
        <dbReference type="ARBA" id="ARBA00004760"/>
    </source>
</evidence>
<evidence type="ECO:0000256" key="12">
    <source>
        <dbReference type="ARBA" id="ARBA00023136"/>
    </source>
</evidence>
<evidence type="ECO:0000256" key="10">
    <source>
        <dbReference type="ARBA" id="ARBA00022989"/>
    </source>
</evidence>
<dbReference type="InterPro" id="IPR005135">
    <property type="entry name" value="Endo/exonuclease/phosphatase"/>
</dbReference>
<evidence type="ECO:0000256" key="3">
    <source>
        <dbReference type="ARBA" id="ARBA00004991"/>
    </source>
</evidence>
<dbReference type="STRING" id="930990.A0A067MJL1"/>
<dbReference type="HOGENOM" id="CLU_034001_2_0_1"/>
<dbReference type="FunCoup" id="A0A067MJL1">
    <property type="interactions" value="45"/>
</dbReference>
<evidence type="ECO:0000256" key="7">
    <source>
        <dbReference type="ARBA" id="ARBA00022801"/>
    </source>
</evidence>
<dbReference type="SUPFAM" id="SSF56219">
    <property type="entry name" value="DNase I-like"/>
    <property type="match status" value="1"/>
</dbReference>
<evidence type="ECO:0000256" key="4">
    <source>
        <dbReference type="ARBA" id="ARBA00006335"/>
    </source>
</evidence>
<comment type="pathway">
    <text evidence="3">Sphingolipid metabolism.</text>
</comment>
<dbReference type="EMBL" id="KL198031">
    <property type="protein sequence ID" value="KDQ15739.1"/>
    <property type="molecule type" value="Genomic_DNA"/>
</dbReference>
<evidence type="ECO:0000256" key="8">
    <source>
        <dbReference type="ARBA" id="ARBA00022842"/>
    </source>
</evidence>
<evidence type="ECO:0000256" key="1">
    <source>
        <dbReference type="ARBA" id="ARBA00004141"/>
    </source>
</evidence>
<evidence type="ECO:0000256" key="13">
    <source>
        <dbReference type="SAM" id="Phobius"/>
    </source>
</evidence>
<dbReference type="Proteomes" id="UP000027195">
    <property type="component" value="Unassembled WGS sequence"/>
</dbReference>
<proteinExistence type="inferred from homology"/>
<feature type="domain" description="Endonuclease/exonuclease/phosphatase" evidence="14">
    <location>
        <begin position="11"/>
        <end position="306"/>
    </location>
</feature>
<dbReference type="InterPro" id="IPR036691">
    <property type="entry name" value="Endo/exonu/phosph_ase_sf"/>
</dbReference>
<keyword evidence="9" id="KW-0746">Sphingolipid metabolism</keyword>
<reference evidence="16" key="1">
    <citation type="journal article" date="2014" name="Proc. Natl. Acad. Sci. U.S.A.">
        <title>Extensive sampling of basidiomycete genomes demonstrates inadequacy of the white-rot/brown-rot paradigm for wood decay fungi.</title>
        <authorList>
            <person name="Riley R."/>
            <person name="Salamov A.A."/>
            <person name="Brown D.W."/>
            <person name="Nagy L.G."/>
            <person name="Floudas D."/>
            <person name="Held B.W."/>
            <person name="Levasseur A."/>
            <person name="Lombard V."/>
            <person name="Morin E."/>
            <person name="Otillar R."/>
            <person name="Lindquist E.A."/>
            <person name="Sun H."/>
            <person name="LaButti K.M."/>
            <person name="Schmutz J."/>
            <person name="Jabbour D."/>
            <person name="Luo H."/>
            <person name="Baker S.E."/>
            <person name="Pisabarro A.G."/>
            <person name="Walton J.D."/>
            <person name="Blanchette R.A."/>
            <person name="Henrissat B."/>
            <person name="Martin F."/>
            <person name="Cullen D."/>
            <person name="Hibbett D.S."/>
            <person name="Grigoriev I.V."/>
        </authorList>
    </citation>
    <scope>NUCLEOTIDE SEQUENCE [LARGE SCALE GENOMIC DNA]</scope>
    <source>
        <strain evidence="16">FD-172 SS1</strain>
    </source>
</reference>
<dbReference type="AlphaFoldDB" id="A0A067MJL1"/>
<dbReference type="InterPro" id="IPR038772">
    <property type="entry name" value="Sph/SMPD2-like"/>
</dbReference>
<evidence type="ECO:0000256" key="6">
    <source>
        <dbReference type="ARBA" id="ARBA00022723"/>
    </source>
</evidence>
<evidence type="ECO:0000313" key="15">
    <source>
        <dbReference type="EMBL" id="KDQ15739.1"/>
    </source>
</evidence>
<comment type="pathway">
    <text evidence="2">Lipid metabolism; sphingolipid metabolism.</text>
</comment>
<sequence length="489" mass="54064">MSTADLQIRILSFNCWGLKYVSKFRAERLRGIADQLASSDYDVIGLQELWVNADYELIRLKLSKRLPYAKYFYSGALGSGLAIFSKYPFLKTNVYPYALNGSPLDVAGGDWFVGKAVASAVISHPILNEVEVFNTHMYARGGEDGPESQRAHRLAGAWEIVKHVMVSSALGRYVVLMGDLNSNPSSLIISLIRDHGRMTDSWASSHDAAVLPPAAAVHNAQHAIRDFGVTADSPLNTFSAGKQLDAHAQRWQGKRLDYIFFRDPAPPYEQRAGRFVRAPSTFLVCKESSVVMTGNVPGYNFSFSDHFGLAATLEIHETETSMAPSVESITESYSPVPDSRTHSRLQMHDETGNGEEESHALRQYPQPIAINSAPSEPSGADLALTTTLQALATAYRESRVRSRRYLYIFAASVLTAVALIIGSAWVSIPWVNSIITLLAVFFGWLGTTMLYVGFVFGRWEVNAMTMIIEELEMYRNSRSAGVRSSALLR</sequence>
<dbReference type="Gene3D" id="3.60.10.10">
    <property type="entry name" value="Endonuclease/exonuclease/phosphatase"/>
    <property type="match status" value="1"/>
</dbReference>
<keyword evidence="10 13" id="KW-1133">Transmembrane helix</keyword>
<keyword evidence="7" id="KW-0378">Hydrolase</keyword>
<keyword evidence="12 13" id="KW-0472">Membrane</keyword>
<dbReference type="GO" id="GO:0006665">
    <property type="term" value="P:sphingolipid metabolic process"/>
    <property type="evidence" value="ECO:0007669"/>
    <property type="project" value="UniProtKB-KW"/>
</dbReference>
<comment type="similarity">
    <text evidence="4">Belongs to the neutral sphingomyelinase family.</text>
</comment>
<gene>
    <name evidence="15" type="ORF">BOTBODRAFT_54609</name>
</gene>
<evidence type="ECO:0000256" key="5">
    <source>
        <dbReference type="ARBA" id="ARBA00022692"/>
    </source>
</evidence>
<organism evidence="15 16">
    <name type="scientific">Botryobasidium botryosum (strain FD-172 SS1)</name>
    <dbReference type="NCBI Taxonomy" id="930990"/>
    <lineage>
        <taxon>Eukaryota</taxon>
        <taxon>Fungi</taxon>
        <taxon>Dikarya</taxon>
        <taxon>Basidiomycota</taxon>
        <taxon>Agaricomycotina</taxon>
        <taxon>Agaricomycetes</taxon>
        <taxon>Cantharellales</taxon>
        <taxon>Botryobasidiaceae</taxon>
        <taxon>Botryobasidium</taxon>
    </lineage>
</organism>
<dbReference type="PANTHER" id="PTHR16320:SF24">
    <property type="entry name" value="PHOSPHODIESTERASE, PUTATIVE-RELATED"/>
    <property type="match status" value="1"/>
</dbReference>
<keyword evidence="8" id="KW-0460">Magnesium</keyword>
<dbReference type="GO" id="GO:0046872">
    <property type="term" value="F:metal ion binding"/>
    <property type="evidence" value="ECO:0007669"/>
    <property type="project" value="UniProtKB-KW"/>
</dbReference>
<feature type="transmembrane region" description="Helical" evidence="13">
    <location>
        <begin position="405"/>
        <end position="428"/>
    </location>
</feature>
<evidence type="ECO:0000256" key="9">
    <source>
        <dbReference type="ARBA" id="ARBA00022919"/>
    </source>
</evidence>
<feature type="transmembrane region" description="Helical" evidence="13">
    <location>
        <begin position="434"/>
        <end position="456"/>
    </location>
</feature>
<accession>A0A067MJL1</accession>
<keyword evidence="16" id="KW-1185">Reference proteome</keyword>
<evidence type="ECO:0000259" key="14">
    <source>
        <dbReference type="Pfam" id="PF03372"/>
    </source>
</evidence>
<dbReference type="PANTHER" id="PTHR16320">
    <property type="entry name" value="SPHINGOMYELINASE FAMILY MEMBER"/>
    <property type="match status" value="1"/>
</dbReference>
<keyword evidence="6" id="KW-0479">Metal-binding</keyword>
<evidence type="ECO:0000256" key="11">
    <source>
        <dbReference type="ARBA" id="ARBA00023098"/>
    </source>
</evidence>
<keyword evidence="11" id="KW-0443">Lipid metabolism</keyword>
<dbReference type="GO" id="GO:0004767">
    <property type="term" value="F:sphingomyelin phosphodiesterase activity"/>
    <property type="evidence" value="ECO:0007669"/>
    <property type="project" value="InterPro"/>
</dbReference>
<keyword evidence="5 13" id="KW-0812">Transmembrane</keyword>
<protein>
    <recommendedName>
        <fullName evidence="14">Endonuclease/exonuclease/phosphatase domain-containing protein</fullName>
    </recommendedName>
</protein>
<evidence type="ECO:0000313" key="16">
    <source>
        <dbReference type="Proteomes" id="UP000027195"/>
    </source>
</evidence>